<feature type="transmembrane region" description="Helical" evidence="1">
    <location>
        <begin position="6"/>
        <end position="25"/>
    </location>
</feature>
<dbReference type="AlphaFoldDB" id="A0A1I8A2H8"/>
<dbReference type="Gene3D" id="1.20.1070.10">
    <property type="entry name" value="Rhodopsin 7-helix transmembrane proteins"/>
    <property type="match status" value="1"/>
</dbReference>
<evidence type="ECO:0000256" key="1">
    <source>
        <dbReference type="SAM" id="Phobius"/>
    </source>
</evidence>
<organism evidence="2 3">
    <name type="scientific">Steinernema glaseri</name>
    <dbReference type="NCBI Taxonomy" id="37863"/>
    <lineage>
        <taxon>Eukaryota</taxon>
        <taxon>Metazoa</taxon>
        <taxon>Ecdysozoa</taxon>
        <taxon>Nematoda</taxon>
        <taxon>Chromadorea</taxon>
        <taxon>Rhabditida</taxon>
        <taxon>Tylenchina</taxon>
        <taxon>Panagrolaimomorpha</taxon>
        <taxon>Strongyloidoidea</taxon>
        <taxon>Steinernematidae</taxon>
        <taxon>Steinernema</taxon>
    </lineage>
</organism>
<feature type="transmembrane region" description="Helical" evidence="1">
    <location>
        <begin position="126"/>
        <end position="150"/>
    </location>
</feature>
<name>A0A1I8A2H8_9BILA</name>
<reference evidence="3" key="1">
    <citation type="submission" date="2016-11" db="UniProtKB">
        <authorList>
            <consortium name="WormBaseParasite"/>
        </authorList>
    </citation>
    <scope>IDENTIFICATION</scope>
</reference>
<feature type="transmembrane region" description="Helical" evidence="1">
    <location>
        <begin position="84"/>
        <end position="106"/>
    </location>
</feature>
<keyword evidence="1" id="KW-0812">Transmembrane</keyword>
<keyword evidence="1" id="KW-0472">Membrane</keyword>
<accession>A0A1I8A2H8</accession>
<evidence type="ECO:0000313" key="2">
    <source>
        <dbReference type="Proteomes" id="UP000095287"/>
    </source>
</evidence>
<evidence type="ECO:0000313" key="3">
    <source>
        <dbReference type="WBParaSite" id="L893_g32229.t1"/>
    </source>
</evidence>
<dbReference type="WBParaSite" id="L893_g32229.t1">
    <property type="protein sequence ID" value="L893_g32229.t1"/>
    <property type="gene ID" value="L893_g32229"/>
</dbReference>
<feature type="transmembrane region" description="Helical" evidence="1">
    <location>
        <begin position="162"/>
        <end position="186"/>
    </location>
</feature>
<sequence length="215" mass="24305">MVSVAAVHLSFLHLWAYYLVTLRFSHHYHKIFSRKWLTIYSMLHMLVGSFVFLFIYWSRDTDAFTSSTDTVCYVNYVSRVSQNVTIAAVALVSVLGIVFMVFSAFLVRSLLKKKTENHKKILRNAIVTLTVFNSIPIVMGALPFGGLLLWSTFTSTSEDFAYVGNVCAFVAMSQFLFLIAVTIVGLRPYRRATVALILRRRTPRVVVVVTSAVSQ</sequence>
<proteinExistence type="predicted"/>
<dbReference type="SUPFAM" id="SSF81321">
    <property type="entry name" value="Family A G protein-coupled receptor-like"/>
    <property type="match status" value="1"/>
</dbReference>
<keyword evidence="2" id="KW-1185">Reference proteome</keyword>
<protein>
    <submittedName>
        <fullName evidence="3">G_PROTEIN_RECEP_F1_2 domain-containing protein</fullName>
    </submittedName>
</protein>
<keyword evidence="1" id="KW-1133">Transmembrane helix</keyword>
<feature type="transmembrane region" description="Helical" evidence="1">
    <location>
        <begin position="37"/>
        <end position="57"/>
    </location>
</feature>
<dbReference type="Proteomes" id="UP000095287">
    <property type="component" value="Unplaced"/>
</dbReference>